<comment type="subcellular location">
    <subcellularLocation>
        <location evidence="1">Cytoplasm</location>
    </subcellularLocation>
</comment>
<keyword evidence="8" id="KW-1185">Reference proteome</keyword>
<evidence type="ECO:0000313" key="8">
    <source>
        <dbReference type="Proteomes" id="UP000244932"/>
    </source>
</evidence>
<dbReference type="SUPFAM" id="SSF46785">
    <property type="entry name" value="Winged helix' DNA-binding domain"/>
    <property type="match status" value="1"/>
</dbReference>
<dbReference type="GO" id="GO:0003677">
    <property type="term" value="F:DNA binding"/>
    <property type="evidence" value="ECO:0007669"/>
    <property type="project" value="UniProtKB-KW"/>
</dbReference>
<name>A0A2R8AAE9_9RHOB</name>
<dbReference type="Gene3D" id="1.10.10.10">
    <property type="entry name" value="Winged helix-like DNA-binding domain superfamily/Winged helix DNA-binding domain"/>
    <property type="match status" value="1"/>
</dbReference>
<reference evidence="7 8" key="1">
    <citation type="submission" date="2018-03" db="EMBL/GenBank/DDBJ databases">
        <authorList>
            <person name="Keele B.F."/>
        </authorList>
    </citation>
    <scope>NUCLEOTIDE SEQUENCE [LARGE SCALE GENOMIC DNA]</scope>
    <source>
        <strain evidence="7 8">CeCT 8812</strain>
    </source>
</reference>
<keyword evidence="5" id="KW-0804">Transcription</keyword>
<dbReference type="PANTHER" id="PTHR33164">
    <property type="entry name" value="TRANSCRIPTIONAL REGULATOR, MARR FAMILY"/>
    <property type="match status" value="1"/>
</dbReference>
<dbReference type="GO" id="GO:0006950">
    <property type="term" value="P:response to stress"/>
    <property type="evidence" value="ECO:0007669"/>
    <property type="project" value="TreeGrafter"/>
</dbReference>
<keyword evidence="2" id="KW-0963">Cytoplasm</keyword>
<dbReference type="Proteomes" id="UP000244932">
    <property type="component" value="Unassembled WGS sequence"/>
</dbReference>
<dbReference type="CDD" id="cd00090">
    <property type="entry name" value="HTH_ARSR"/>
    <property type="match status" value="1"/>
</dbReference>
<accession>A0A2R8AAE9</accession>
<proteinExistence type="predicted"/>
<dbReference type="RefSeq" id="WP_245895306.1">
    <property type="nucleotide sequence ID" value="NZ_OMKW01000002.1"/>
</dbReference>
<dbReference type="GO" id="GO:0003700">
    <property type="term" value="F:DNA-binding transcription factor activity"/>
    <property type="evidence" value="ECO:0007669"/>
    <property type="project" value="InterPro"/>
</dbReference>
<gene>
    <name evidence="7" type="primary">ohrR</name>
    <name evidence="7" type="ORF">POI8812_01534</name>
</gene>
<dbReference type="InterPro" id="IPR011991">
    <property type="entry name" value="ArsR-like_HTH"/>
</dbReference>
<dbReference type="SMART" id="SM00347">
    <property type="entry name" value="HTH_MARR"/>
    <property type="match status" value="1"/>
</dbReference>
<dbReference type="AlphaFoldDB" id="A0A2R8AAE9"/>
<dbReference type="InterPro" id="IPR036390">
    <property type="entry name" value="WH_DNA-bd_sf"/>
</dbReference>
<dbReference type="InterPro" id="IPR055166">
    <property type="entry name" value="Transc_reg_Sar_Rot_HTH"/>
</dbReference>
<evidence type="ECO:0000259" key="6">
    <source>
        <dbReference type="PROSITE" id="PS50995"/>
    </source>
</evidence>
<evidence type="ECO:0000256" key="2">
    <source>
        <dbReference type="ARBA" id="ARBA00022490"/>
    </source>
</evidence>
<dbReference type="InterPro" id="IPR036388">
    <property type="entry name" value="WH-like_DNA-bd_sf"/>
</dbReference>
<dbReference type="Pfam" id="PF22381">
    <property type="entry name" value="Staph_reg_Sar_Rot"/>
    <property type="match status" value="1"/>
</dbReference>
<evidence type="ECO:0000256" key="3">
    <source>
        <dbReference type="ARBA" id="ARBA00023015"/>
    </source>
</evidence>
<dbReference type="PANTHER" id="PTHR33164:SF5">
    <property type="entry name" value="ORGANIC HYDROPEROXIDE RESISTANCE TRANSCRIPTIONAL REGULATOR"/>
    <property type="match status" value="1"/>
</dbReference>
<protein>
    <submittedName>
        <fullName evidence="7">Organic hydroperoxide resistance transcriptional regulator</fullName>
    </submittedName>
</protein>
<dbReference type="GO" id="GO:0005737">
    <property type="term" value="C:cytoplasm"/>
    <property type="evidence" value="ECO:0007669"/>
    <property type="project" value="UniProtKB-SubCell"/>
</dbReference>
<dbReference type="InterPro" id="IPR039422">
    <property type="entry name" value="MarR/SlyA-like"/>
</dbReference>
<dbReference type="InterPro" id="IPR000835">
    <property type="entry name" value="HTH_MarR-typ"/>
</dbReference>
<organism evidence="7 8">
    <name type="scientific">Pontivivens insulae</name>
    <dbReference type="NCBI Taxonomy" id="1639689"/>
    <lineage>
        <taxon>Bacteria</taxon>
        <taxon>Pseudomonadati</taxon>
        <taxon>Pseudomonadota</taxon>
        <taxon>Alphaproteobacteria</taxon>
        <taxon>Rhodobacterales</taxon>
        <taxon>Paracoccaceae</taxon>
        <taxon>Pontivivens</taxon>
    </lineage>
</organism>
<feature type="domain" description="HTH marR-type" evidence="6">
    <location>
        <begin position="5"/>
        <end position="136"/>
    </location>
</feature>
<dbReference type="EMBL" id="OMKW01000002">
    <property type="protein sequence ID" value="SPF29227.1"/>
    <property type="molecule type" value="Genomic_DNA"/>
</dbReference>
<dbReference type="PRINTS" id="PR00598">
    <property type="entry name" value="HTHMARR"/>
</dbReference>
<dbReference type="FunFam" id="1.10.10.10:FF:000163">
    <property type="entry name" value="MarR family transcriptional regulator"/>
    <property type="match status" value="1"/>
</dbReference>
<dbReference type="PROSITE" id="PS50995">
    <property type="entry name" value="HTH_MARR_2"/>
    <property type="match status" value="1"/>
</dbReference>
<sequence>MISVSEMICFSLYNTGQAMQQAYRPLLDALNLTYPQYLVMTLLWSKDQPLTVGQIGAALGMETSTLTPLLKRLESNGLIQRRRMPEDERRVAVTLSEAGQALKAKAAIIPDCIAQQTGMTVEELGQLRDQLARLSDNLRDPVSRD</sequence>
<evidence type="ECO:0000256" key="1">
    <source>
        <dbReference type="ARBA" id="ARBA00004496"/>
    </source>
</evidence>
<evidence type="ECO:0000256" key="5">
    <source>
        <dbReference type="ARBA" id="ARBA00023163"/>
    </source>
</evidence>
<evidence type="ECO:0000313" key="7">
    <source>
        <dbReference type="EMBL" id="SPF29227.1"/>
    </source>
</evidence>
<evidence type="ECO:0000256" key="4">
    <source>
        <dbReference type="ARBA" id="ARBA00023125"/>
    </source>
</evidence>
<keyword evidence="4" id="KW-0238">DNA-binding</keyword>
<keyword evidence="3" id="KW-0805">Transcription regulation</keyword>